<comment type="similarity">
    <text evidence="2">Belongs to the class-D beta-lactamase family.</text>
</comment>
<keyword evidence="6" id="KW-0046">Antibiotic resistance</keyword>
<comment type="catalytic activity">
    <reaction evidence="1">
        <text>a beta-lactam + H2O = a substituted beta-amino acid</text>
        <dbReference type="Rhea" id="RHEA:20401"/>
        <dbReference type="ChEBI" id="CHEBI:15377"/>
        <dbReference type="ChEBI" id="CHEBI:35627"/>
        <dbReference type="ChEBI" id="CHEBI:140347"/>
        <dbReference type="EC" id="3.5.2.6"/>
    </reaction>
</comment>
<dbReference type="RefSeq" id="WP_207738152.1">
    <property type="nucleotide sequence ID" value="NZ_JAKNHQ010000005.1"/>
</dbReference>
<evidence type="ECO:0000313" key="9">
    <source>
        <dbReference type="Proteomes" id="UP001298681"/>
    </source>
</evidence>
<evidence type="ECO:0000259" key="7">
    <source>
        <dbReference type="Pfam" id="PF00905"/>
    </source>
</evidence>
<dbReference type="InterPro" id="IPR036138">
    <property type="entry name" value="PBP_dimer_sf"/>
</dbReference>
<dbReference type="InterPro" id="IPR012338">
    <property type="entry name" value="Beta-lactam/transpept-like"/>
</dbReference>
<proteinExistence type="inferred from homology"/>
<reference evidence="8 9" key="1">
    <citation type="submission" date="2022-01" db="EMBL/GenBank/DDBJ databases">
        <title>Collection of gut derived symbiotic bacterial strains cultured from healthy donors.</title>
        <authorList>
            <person name="Lin H."/>
            <person name="Kohout C."/>
            <person name="Waligurski E."/>
            <person name="Pamer E.G."/>
        </authorList>
    </citation>
    <scope>NUCLEOTIDE SEQUENCE [LARGE SCALE GENOMIC DNA]</scope>
    <source>
        <strain evidence="8 9">DFI.7.58</strain>
    </source>
</reference>
<dbReference type="Proteomes" id="UP001298681">
    <property type="component" value="Unassembled WGS sequence"/>
</dbReference>
<dbReference type="Gene3D" id="3.90.1310.10">
    <property type="entry name" value="Penicillin-binding protein 2a (Domain 2)"/>
    <property type="match status" value="1"/>
</dbReference>
<protein>
    <recommendedName>
        <fullName evidence="3">beta-lactamase</fullName>
        <ecNumber evidence="3">3.5.2.6</ecNumber>
    </recommendedName>
</protein>
<keyword evidence="4" id="KW-0732">Signal</keyword>
<dbReference type="SUPFAM" id="SSF56519">
    <property type="entry name" value="Penicillin binding protein dimerisation domain"/>
    <property type="match status" value="1"/>
</dbReference>
<evidence type="ECO:0000256" key="2">
    <source>
        <dbReference type="ARBA" id="ARBA00007898"/>
    </source>
</evidence>
<feature type="domain" description="Penicillin-binding protein transpeptidase" evidence="7">
    <location>
        <begin position="221"/>
        <end position="527"/>
    </location>
</feature>
<evidence type="ECO:0000256" key="6">
    <source>
        <dbReference type="ARBA" id="ARBA00023251"/>
    </source>
</evidence>
<dbReference type="EMBL" id="JAKNHQ010000005">
    <property type="protein sequence ID" value="MCG4610394.1"/>
    <property type="molecule type" value="Genomic_DNA"/>
</dbReference>
<evidence type="ECO:0000256" key="4">
    <source>
        <dbReference type="ARBA" id="ARBA00022729"/>
    </source>
</evidence>
<dbReference type="EC" id="3.5.2.6" evidence="3"/>
<dbReference type="PANTHER" id="PTHR30627">
    <property type="entry name" value="PEPTIDOGLYCAN D,D-TRANSPEPTIDASE"/>
    <property type="match status" value="1"/>
</dbReference>
<dbReference type="SUPFAM" id="SSF56601">
    <property type="entry name" value="beta-lactamase/transpeptidase-like"/>
    <property type="match status" value="1"/>
</dbReference>
<dbReference type="InterPro" id="IPR050515">
    <property type="entry name" value="Beta-lactam/transpept"/>
</dbReference>
<keyword evidence="9" id="KW-1185">Reference proteome</keyword>
<dbReference type="PANTHER" id="PTHR30627:SF6">
    <property type="entry name" value="BETA-LACTAMASE YBXI-RELATED"/>
    <property type="match status" value="1"/>
</dbReference>
<dbReference type="Pfam" id="PF00905">
    <property type="entry name" value="Transpeptidase"/>
    <property type="match status" value="1"/>
</dbReference>
<evidence type="ECO:0000313" key="8">
    <source>
        <dbReference type="EMBL" id="MCG4610394.1"/>
    </source>
</evidence>
<evidence type="ECO:0000256" key="5">
    <source>
        <dbReference type="ARBA" id="ARBA00022801"/>
    </source>
</evidence>
<dbReference type="InterPro" id="IPR001460">
    <property type="entry name" value="PCN-bd_Tpept"/>
</dbReference>
<organism evidence="8 9">
    <name type="scientific">Anaeromassilibacillus senegalensis</name>
    <dbReference type="NCBI Taxonomy" id="1673717"/>
    <lineage>
        <taxon>Bacteria</taxon>
        <taxon>Bacillati</taxon>
        <taxon>Bacillota</taxon>
        <taxon>Clostridia</taxon>
        <taxon>Eubacteriales</taxon>
        <taxon>Acutalibacteraceae</taxon>
        <taxon>Anaeromassilibacillus</taxon>
    </lineage>
</organism>
<keyword evidence="5" id="KW-0378">Hydrolase</keyword>
<accession>A0ABS9MIX0</accession>
<gene>
    <name evidence="8" type="ORF">L0P57_05550</name>
</gene>
<dbReference type="Gene3D" id="3.40.710.10">
    <property type="entry name" value="DD-peptidase/beta-lactamase superfamily"/>
    <property type="match status" value="1"/>
</dbReference>
<name>A0ABS9MIX0_9FIRM</name>
<evidence type="ECO:0000256" key="1">
    <source>
        <dbReference type="ARBA" id="ARBA00001526"/>
    </source>
</evidence>
<sequence length="533" mass="57151">MERICKRTIAFFLLLMLGMLVAVLSVFTVASGTTLAQTADQQRSYRLEVAQTRGTIYDCKMRSFTGQQTEYAAAIVPTIEDAAALSRILTQQEMADIYPSLTAGKPFALRVKDSFTAEGADVFPVEKRYTDEQSAVHVIGYLDGAGVGVSGIEKLFDQQLSQGQGEISVTYQVDATNRVLAGEEKAINDTSFLSRRGVVLTLDQEIQTIAEQAAKKHLKKGAVVVTEIPTCKIRAIVSLPDFNPNDVASVLEDEDAPLLNRALSAYSVGSVFKLVSAASALEYGIPPETRYTCTGGIQVSDGIFHCYNGESHGEEDMSRAIAQSCNTYFVHVMQQVPQAQFLLMAQNLGFGSSVEIAPGFSSAAGDLPTLDSLNIPKALANFSFGQGDLTATPVQIAGMVNAIASGGEYTAPTIYEGFVNENLQYLDRAKTPATRRVMTEHTASLLRSFMEESVKEGTSEKFAPASGGAGAKTATAQTGKYEDGVEKVISWVAGYYPQEEPRYVITVMGEDGTGGGATCGPVFKEIADALPLE</sequence>
<evidence type="ECO:0000256" key="3">
    <source>
        <dbReference type="ARBA" id="ARBA00012865"/>
    </source>
</evidence>
<comment type="caution">
    <text evidence="8">The sequence shown here is derived from an EMBL/GenBank/DDBJ whole genome shotgun (WGS) entry which is preliminary data.</text>
</comment>